<feature type="transmembrane region" description="Helical" evidence="8">
    <location>
        <begin position="350"/>
        <end position="366"/>
    </location>
</feature>
<evidence type="ECO:0000256" key="3">
    <source>
        <dbReference type="ARBA" id="ARBA00022676"/>
    </source>
</evidence>
<comment type="caution">
    <text evidence="10">The sequence shown here is derived from an EMBL/GenBank/DDBJ whole genome shotgun (WGS) entry which is preliminary data.</text>
</comment>
<organism evidence="10 11">
    <name type="scientific">Candidatus Sungiibacteriota bacterium</name>
    <dbReference type="NCBI Taxonomy" id="2750080"/>
    <lineage>
        <taxon>Bacteria</taxon>
        <taxon>Candidatus Sungiibacteriota</taxon>
    </lineage>
</organism>
<feature type="transmembrane region" description="Helical" evidence="8">
    <location>
        <begin position="159"/>
        <end position="179"/>
    </location>
</feature>
<reference evidence="10" key="1">
    <citation type="submission" date="2020-07" db="EMBL/GenBank/DDBJ databases">
        <title>Huge and variable diversity of episymbiotic CPR bacteria and DPANN archaea in groundwater ecosystems.</title>
        <authorList>
            <person name="He C.Y."/>
            <person name="Keren R."/>
            <person name="Whittaker M."/>
            <person name="Farag I.F."/>
            <person name="Doudna J."/>
            <person name="Cate J.H.D."/>
            <person name="Banfield J.F."/>
        </authorList>
    </citation>
    <scope>NUCLEOTIDE SEQUENCE</scope>
    <source>
        <strain evidence="10">NC_groundwater_193_Ag_S-0.1um_51_7</strain>
    </source>
</reference>
<evidence type="ECO:0000256" key="7">
    <source>
        <dbReference type="ARBA" id="ARBA00023136"/>
    </source>
</evidence>
<dbReference type="InterPro" id="IPR038731">
    <property type="entry name" value="RgtA/B/C-like"/>
</dbReference>
<keyword evidence="5 8" id="KW-0812">Transmembrane</keyword>
<evidence type="ECO:0000256" key="8">
    <source>
        <dbReference type="SAM" id="Phobius"/>
    </source>
</evidence>
<dbReference type="AlphaFoldDB" id="A0A931SDQ1"/>
<proteinExistence type="predicted"/>
<dbReference type="GO" id="GO:0009103">
    <property type="term" value="P:lipopolysaccharide biosynthetic process"/>
    <property type="evidence" value="ECO:0007669"/>
    <property type="project" value="UniProtKB-ARBA"/>
</dbReference>
<name>A0A931SDQ1_9BACT</name>
<feature type="transmembrane region" description="Helical" evidence="8">
    <location>
        <begin position="20"/>
        <end position="40"/>
    </location>
</feature>
<evidence type="ECO:0000259" key="9">
    <source>
        <dbReference type="Pfam" id="PF13231"/>
    </source>
</evidence>
<feature type="domain" description="Glycosyltransferase RgtA/B/C/D-like" evidence="9">
    <location>
        <begin position="87"/>
        <end position="245"/>
    </location>
</feature>
<sequence>MIFTEEATVSQRFFKKQWKLYVCLGVILSCALLLRAWGIFSSELQGDAALYAMRALGWFDYLAGAEQTSPIVWYGYIPWWANLSFHDRPPLGFLIQHIFFLIFGDHTWVALLPHALAGVASAMLIYLLLRRCFSDYAALFGASLFAVSSYSVWASRIGYLEGLLIFFITLSTYWFVCFMQTKNSKYLYGLSAALAATLLIKYTAIFLMPALITSFLFFYPRVFKKKCFWVAVVLGLVLLSPVIFYNYKVFSTRGHFDADFTSLFGIKTDDFSILANRKVALNIKENLLLFWGILLRSDSLPLAGLFISSFLYGMYRAVVRIKIDILSLFCLLSIFSANAMFLFYKPDGRYLPIVIPFFSVLGAAIFQKSLESDSLKKYWNWILGGAVVFLLIELGFSINTHLLADPIGKMDITYSSVREQESGFEKLDQFLRKDVLGPLPPFHRTFTTFFEESRTVNISGREVVLFDERLSWFSRVWYVDRYNYYYSDKKTPYIYFSYVLRAMPKGENIFDFLRESGVTGVRIVFAAKSSDSFTELGYSKGLELMEQSLKNSGIDPISEIKNSKGETLFRVYHIGLN</sequence>
<keyword evidence="6 8" id="KW-1133">Transmembrane helix</keyword>
<dbReference type="Proteomes" id="UP000724148">
    <property type="component" value="Unassembled WGS sequence"/>
</dbReference>
<dbReference type="Pfam" id="PF13231">
    <property type="entry name" value="PMT_2"/>
    <property type="match status" value="1"/>
</dbReference>
<gene>
    <name evidence="10" type="ORF">HYT40_01475</name>
</gene>
<accession>A0A931SDQ1</accession>
<feature type="transmembrane region" description="Helical" evidence="8">
    <location>
        <begin position="108"/>
        <end position="129"/>
    </location>
</feature>
<evidence type="ECO:0000256" key="4">
    <source>
        <dbReference type="ARBA" id="ARBA00022679"/>
    </source>
</evidence>
<evidence type="ECO:0000256" key="2">
    <source>
        <dbReference type="ARBA" id="ARBA00022475"/>
    </source>
</evidence>
<dbReference type="InterPro" id="IPR050297">
    <property type="entry name" value="LipidA_mod_glycosyltrf_83"/>
</dbReference>
<evidence type="ECO:0000256" key="6">
    <source>
        <dbReference type="ARBA" id="ARBA00022989"/>
    </source>
</evidence>
<feature type="transmembrane region" description="Helical" evidence="8">
    <location>
        <begin position="136"/>
        <end position="153"/>
    </location>
</feature>
<protein>
    <submittedName>
        <fullName evidence="10">Glycosyltransferase family 39 protein</fullName>
    </submittedName>
</protein>
<keyword evidence="3" id="KW-0328">Glycosyltransferase</keyword>
<dbReference type="EMBL" id="JACOZA010000037">
    <property type="protein sequence ID" value="MBI2096808.1"/>
    <property type="molecule type" value="Genomic_DNA"/>
</dbReference>
<keyword evidence="4" id="KW-0808">Transferase</keyword>
<evidence type="ECO:0000313" key="11">
    <source>
        <dbReference type="Proteomes" id="UP000724148"/>
    </source>
</evidence>
<feature type="transmembrane region" description="Helical" evidence="8">
    <location>
        <begin position="186"/>
        <end position="208"/>
    </location>
</feature>
<evidence type="ECO:0000313" key="10">
    <source>
        <dbReference type="EMBL" id="MBI2096808.1"/>
    </source>
</evidence>
<feature type="transmembrane region" description="Helical" evidence="8">
    <location>
        <begin position="228"/>
        <end position="247"/>
    </location>
</feature>
<evidence type="ECO:0000256" key="1">
    <source>
        <dbReference type="ARBA" id="ARBA00004651"/>
    </source>
</evidence>
<comment type="subcellular location">
    <subcellularLocation>
        <location evidence="1">Cell membrane</location>
        <topology evidence="1">Multi-pass membrane protein</topology>
    </subcellularLocation>
</comment>
<evidence type="ECO:0000256" key="5">
    <source>
        <dbReference type="ARBA" id="ARBA00022692"/>
    </source>
</evidence>
<keyword evidence="7 8" id="KW-0472">Membrane</keyword>
<feature type="transmembrane region" description="Helical" evidence="8">
    <location>
        <begin position="325"/>
        <end position="343"/>
    </location>
</feature>
<feature type="transmembrane region" description="Helical" evidence="8">
    <location>
        <begin position="378"/>
        <end position="396"/>
    </location>
</feature>
<dbReference type="PANTHER" id="PTHR33908">
    <property type="entry name" value="MANNOSYLTRANSFERASE YKCB-RELATED"/>
    <property type="match status" value="1"/>
</dbReference>
<dbReference type="PANTHER" id="PTHR33908:SF11">
    <property type="entry name" value="MEMBRANE PROTEIN"/>
    <property type="match status" value="1"/>
</dbReference>
<dbReference type="GO" id="GO:0016763">
    <property type="term" value="F:pentosyltransferase activity"/>
    <property type="evidence" value="ECO:0007669"/>
    <property type="project" value="TreeGrafter"/>
</dbReference>
<dbReference type="GO" id="GO:0005886">
    <property type="term" value="C:plasma membrane"/>
    <property type="evidence" value="ECO:0007669"/>
    <property type="project" value="UniProtKB-SubCell"/>
</dbReference>
<keyword evidence="2" id="KW-1003">Cell membrane</keyword>